<reference evidence="5" key="1">
    <citation type="submission" date="2022-01" db="EMBL/GenBank/DDBJ databases">
        <authorList>
            <person name="King R."/>
        </authorList>
    </citation>
    <scope>NUCLEOTIDE SEQUENCE</scope>
</reference>
<comment type="similarity">
    <text evidence="1">Belongs to the PhyH family.</text>
</comment>
<dbReference type="AlphaFoldDB" id="A0A9P0HAN3"/>
<dbReference type="PANTHER" id="PTHR21308:SF1">
    <property type="entry name" value="PHYTANOYL-COA DIOXYGENASE, PEROXISOMAL"/>
    <property type="match status" value="1"/>
</dbReference>
<dbReference type="InterPro" id="IPR047128">
    <property type="entry name" value="PhyH"/>
</dbReference>
<proteinExistence type="inferred from homology"/>
<keyword evidence="6" id="KW-1185">Reference proteome</keyword>
<dbReference type="Gene3D" id="2.60.120.620">
    <property type="entry name" value="q2cbj1_9rhob like domain"/>
    <property type="match status" value="1"/>
</dbReference>
<dbReference type="InterPro" id="IPR008775">
    <property type="entry name" value="Phytyl_CoA_dOase-like"/>
</dbReference>
<dbReference type="Pfam" id="PF05721">
    <property type="entry name" value="PhyH"/>
    <property type="match status" value="1"/>
</dbReference>
<dbReference type="Proteomes" id="UP001152798">
    <property type="component" value="Chromosome 4"/>
</dbReference>
<dbReference type="GO" id="GO:0048244">
    <property type="term" value="F:phytanoyl-CoA dioxygenase activity"/>
    <property type="evidence" value="ECO:0007669"/>
    <property type="project" value="UniProtKB-EC"/>
</dbReference>
<organism evidence="5 6">
    <name type="scientific">Nezara viridula</name>
    <name type="common">Southern green stink bug</name>
    <name type="synonym">Cimex viridulus</name>
    <dbReference type="NCBI Taxonomy" id="85310"/>
    <lineage>
        <taxon>Eukaryota</taxon>
        <taxon>Metazoa</taxon>
        <taxon>Ecdysozoa</taxon>
        <taxon>Arthropoda</taxon>
        <taxon>Hexapoda</taxon>
        <taxon>Insecta</taxon>
        <taxon>Pterygota</taxon>
        <taxon>Neoptera</taxon>
        <taxon>Paraneoptera</taxon>
        <taxon>Hemiptera</taxon>
        <taxon>Heteroptera</taxon>
        <taxon>Panheteroptera</taxon>
        <taxon>Pentatomomorpha</taxon>
        <taxon>Pentatomoidea</taxon>
        <taxon>Pentatomidae</taxon>
        <taxon>Pentatominae</taxon>
        <taxon>Nezara</taxon>
    </lineage>
</organism>
<dbReference type="EC" id="1.14.11.18" evidence="2"/>
<evidence type="ECO:0000256" key="1">
    <source>
        <dbReference type="ARBA" id="ARBA00005830"/>
    </source>
</evidence>
<protein>
    <recommendedName>
        <fullName evidence="2">phytanoyl-CoA dioxygenase</fullName>
        <ecNumber evidence="2">1.14.11.18</ecNumber>
    </recommendedName>
    <alternativeName>
        <fullName evidence="3">Phytanic acid oxidase</fullName>
    </alternativeName>
    <alternativeName>
        <fullName evidence="4">Phytanoyl-CoA alpha-hydroxylase</fullName>
    </alternativeName>
</protein>
<dbReference type="GO" id="GO:0001561">
    <property type="term" value="P:fatty acid alpha-oxidation"/>
    <property type="evidence" value="ECO:0007669"/>
    <property type="project" value="InterPro"/>
</dbReference>
<evidence type="ECO:0000313" key="6">
    <source>
        <dbReference type="Proteomes" id="UP001152798"/>
    </source>
</evidence>
<gene>
    <name evidence="5" type="ORF">NEZAVI_LOCUS8005</name>
</gene>
<dbReference type="PANTHER" id="PTHR21308">
    <property type="entry name" value="PHYTANOYL-COA ALPHA-HYDROXYLASE"/>
    <property type="match status" value="1"/>
</dbReference>
<dbReference type="SUPFAM" id="SSF51197">
    <property type="entry name" value="Clavaminate synthase-like"/>
    <property type="match status" value="1"/>
</dbReference>
<dbReference type="OrthoDB" id="2328924at2759"/>
<evidence type="ECO:0000256" key="4">
    <source>
        <dbReference type="ARBA" id="ARBA00034924"/>
    </source>
</evidence>
<evidence type="ECO:0000256" key="3">
    <source>
        <dbReference type="ARBA" id="ARBA00034921"/>
    </source>
</evidence>
<accession>A0A9P0HAN3</accession>
<dbReference type="EMBL" id="OV725080">
    <property type="protein sequence ID" value="CAH1398331.1"/>
    <property type="molecule type" value="Genomic_DNA"/>
</dbReference>
<evidence type="ECO:0000256" key="2">
    <source>
        <dbReference type="ARBA" id="ARBA00034809"/>
    </source>
</evidence>
<name>A0A9P0HAN3_NEZVI</name>
<sequence>MASRRLEVLKRHLNNNNLSVKLCSAESNLITDKEFNYTVNHGALSQSERRFYETNGYIIKPDLFDEELLDSFSSRFIDYCEGRIPKGNITLMKDISLAKKGATGQYLYNKAQDILYDEVFEKYLFHEKLLEIVECFTGPNIKAVNSMLINKPPDSGTLTSRHPLHQDLHYFPFRPADRIVGAWTALEDVNIENGCLIVIPGSHKSQLLPHEYPKWEGGVNKAYHGIQDYNIDEVIPIIMKKGETIFFHPQLIHGSGPNTTKGFRKAISGHFAASECYYIDLKGTTQENIAVEVEEMARKRGTPLNIQEIWYFKGRVVRGEERTL</sequence>
<evidence type="ECO:0000313" key="5">
    <source>
        <dbReference type="EMBL" id="CAH1398331.1"/>
    </source>
</evidence>